<evidence type="ECO:0000313" key="1">
    <source>
        <dbReference type="EMBL" id="MDH2307587.1"/>
    </source>
</evidence>
<dbReference type="RefSeq" id="WP_232801085.1">
    <property type="nucleotide sequence ID" value="NZ_ABEXOC020000028.1"/>
</dbReference>
<reference evidence="1" key="2">
    <citation type="submission" date="2023-10" db="EMBL/GenBank/DDBJ databases">
        <title>Analysis of Resistance Genes of Carbapenem-resistant Providencia rettgeri.</title>
        <authorList>
            <person name="Liu M."/>
        </authorList>
    </citation>
    <scope>NUCLEOTIDE SEQUENCE</scope>
    <source>
        <strain evidence="1">QITACRE101</strain>
    </source>
</reference>
<gene>
    <name evidence="1" type="ORF">QDQ51_19495</name>
</gene>
<sequence>MFRLTYATELLKDLGWDSVVLSDDRWQKMIAKKPRVTATPTFYVTASALTTGFSDDGKQIDSVEFWVLGDKAQFS</sequence>
<evidence type="ECO:0000313" key="2">
    <source>
        <dbReference type="Proteomes" id="UP001162044"/>
    </source>
</evidence>
<dbReference type="AlphaFoldDB" id="A0AB35LFY5"/>
<dbReference type="Proteomes" id="UP001162044">
    <property type="component" value="Unassembled WGS sequence"/>
</dbReference>
<reference evidence="1" key="1">
    <citation type="submission" date="2023-04" db="EMBL/GenBank/DDBJ databases">
        <authorList>
            <person name="Li W."/>
        </authorList>
    </citation>
    <scope>NUCLEOTIDE SEQUENCE</scope>
    <source>
        <strain evidence="1">QITACRE101</strain>
    </source>
</reference>
<protein>
    <submittedName>
        <fullName evidence="1">Uncharacterized protein</fullName>
    </submittedName>
</protein>
<proteinExistence type="predicted"/>
<accession>A0AB35LFY5</accession>
<organism evidence="1 2">
    <name type="scientific">Providencia rettgeri</name>
    <dbReference type="NCBI Taxonomy" id="587"/>
    <lineage>
        <taxon>Bacteria</taxon>
        <taxon>Pseudomonadati</taxon>
        <taxon>Pseudomonadota</taxon>
        <taxon>Gammaproteobacteria</taxon>
        <taxon>Enterobacterales</taxon>
        <taxon>Morganellaceae</taxon>
        <taxon>Providencia</taxon>
    </lineage>
</organism>
<comment type="caution">
    <text evidence="1">The sequence shown here is derived from an EMBL/GenBank/DDBJ whole genome shotgun (WGS) entry which is preliminary data.</text>
</comment>
<dbReference type="EMBL" id="JARVQW010000014">
    <property type="protein sequence ID" value="MDH2307587.1"/>
    <property type="molecule type" value="Genomic_DNA"/>
</dbReference>
<name>A0AB35LFY5_PRORE</name>